<accession>A0A0A2IKR4</accession>
<organism evidence="7 8">
    <name type="scientific">Penicillium expansum</name>
    <name type="common">Blue mold rot fungus</name>
    <dbReference type="NCBI Taxonomy" id="27334"/>
    <lineage>
        <taxon>Eukaryota</taxon>
        <taxon>Fungi</taxon>
        <taxon>Dikarya</taxon>
        <taxon>Ascomycota</taxon>
        <taxon>Pezizomycotina</taxon>
        <taxon>Eurotiomycetes</taxon>
        <taxon>Eurotiomycetidae</taxon>
        <taxon>Eurotiales</taxon>
        <taxon>Aspergillaceae</taxon>
        <taxon>Penicillium</taxon>
    </lineage>
</organism>
<dbReference type="EMBL" id="JQFZ01000310">
    <property type="protein sequence ID" value="KGO51091.1"/>
    <property type="molecule type" value="Genomic_DNA"/>
</dbReference>
<dbReference type="GeneID" id="27682326"/>
<gene>
    <name evidence="7" type="ORF">PEX2_096360</name>
</gene>
<dbReference type="VEuPathDB" id="FungiDB:PEXP_056680"/>
<evidence type="ECO:0000313" key="7">
    <source>
        <dbReference type="EMBL" id="KGO51091.1"/>
    </source>
</evidence>
<evidence type="ECO:0000256" key="2">
    <source>
        <dbReference type="ARBA" id="ARBA00023125"/>
    </source>
</evidence>
<protein>
    <recommendedName>
        <fullName evidence="6">Zn(2)-C6 fungal-type domain-containing protein</fullName>
    </recommendedName>
</protein>
<keyword evidence="3" id="KW-0804">Transcription</keyword>
<keyword evidence="8" id="KW-1185">Reference proteome</keyword>
<dbReference type="PANTHER" id="PTHR38791:SF11">
    <property type="entry name" value="ZN(II)2CYS6 TRANSCRIPTION FACTOR (EUROFUNG)"/>
    <property type="match status" value="1"/>
</dbReference>
<dbReference type="SUPFAM" id="SSF57701">
    <property type="entry name" value="Zn2/Cys6 DNA-binding domain"/>
    <property type="match status" value="1"/>
</dbReference>
<keyword evidence="4" id="KW-0539">Nucleus</keyword>
<dbReference type="RefSeq" id="XP_016594100.1">
    <property type="nucleotide sequence ID" value="XM_016746906.1"/>
</dbReference>
<dbReference type="SMART" id="SM00066">
    <property type="entry name" value="GAL4"/>
    <property type="match status" value="1"/>
</dbReference>
<dbReference type="PANTHER" id="PTHR38791">
    <property type="entry name" value="ZN(II)2CYS6 TRANSCRIPTION FACTOR (EUROFUNG)-RELATED-RELATED"/>
    <property type="match status" value="1"/>
</dbReference>
<keyword evidence="2" id="KW-0238">DNA-binding</keyword>
<evidence type="ECO:0000256" key="3">
    <source>
        <dbReference type="ARBA" id="ARBA00023163"/>
    </source>
</evidence>
<dbReference type="InterPro" id="IPR001138">
    <property type="entry name" value="Zn2Cys6_DnaBD"/>
</dbReference>
<dbReference type="Gene3D" id="4.10.240.10">
    <property type="entry name" value="Zn(2)-C6 fungal-type DNA-binding domain"/>
    <property type="match status" value="1"/>
</dbReference>
<dbReference type="PROSITE" id="PS50048">
    <property type="entry name" value="ZN2_CY6_FUNGAL_2"/>
    <property type="match status" value="1"/>
</dbReference>
<dbReference type="InterPro" id="IPR036864">
    <property type="entry name" value="Zn2-C6_fun-type_DNA-bd_sf"/>
</dbReference>
<dbReference type="CDD" id="cd00067">
    <property type="entry name" value="GAL4"/>
    <property type="match status" value="1"/>
</dbReference>
<evidence type="ECO:0000313" key="8">
    <source>
        <dbReference type="Proteomes" id="UP000030143"/>
    </source>
</evidence>
<reference evidence="7 8" key="1">
    <citation type="journal article" date="2015" name="Mol. Plant Microbe Interact.">
        <title>Genome, transcriptome, and functional analyses of Penicillium expansum provide new insights into secondary metabolism and pathogenicity.</title>
        <authorList>
            <person name="Ballester A.R."/>
            <person name="Marcet-Houben M."/>
            <person name="Levin E."/>
            <person name="Sela N."/>
            <person name="Selma-Lazaro C."/>
            <person name="Carmona L."/>
            <person name="Wisniewski M."/>
            <person name="Droby S."/>
            <person name="Gonzalez-Candelas L."/>
            <person name="Gabaldon T."/>
        </authorList>
    </citation>
    <scope>NUCLEOTIDE SEQUENCE [LARGE SCALE GENOMIC DNA]</scope>
    <source>
        <strain evidence="7 8">MD-8</strain>
    </source>
</reference>
<evidence type="ECO:0000256" key="5">
    <source>
        <dbReference type="SAM" id="MobiDB-lite"/>
    </source>
</evidence>
<dbReference type="GO" id="GO:0008270">
    <property type="term" value="F:zinc ion binding"/>
    <property type="evidence" value="ECO:0007669"/>
    <property type="project" value="InterPro"/>
</dbReference>
<feature type="region of interest" description="Disordered" evidence="5">
    <location>
        <begin position="119"/>
        <end position="140"/>
    </location>
</feature>
<dbReference type="PROSITE" id="PS00463">
    <property type="entry name" value="ZN2_CY6_FUNGAL_1"/>
    <property type="match status" value="1"/>
</dbReference>
<evidence type="ECO:0000259" key="6">
    <source>
        <dbReference type="PROSITE" id="PS50048"/>
    </source>
</evidence>
<dbReference type="Pfam" id="PF11951">
    <property type="entry name" value="Fungal_trans_2"/>
    <property type="match status" value="1"/>
</dbReference>
<name>A0A0A2IKR4_PENEN</name>
<dbReference type="STRING" id="27334.A0A0A2IKR4"/>
<evidence type="ECO:0000256" key="1">
    <source>
        <dbReference type="ARBA" id="ARBA00023015"/>
    </source>
</evidence>
<proteinExistence type="predicted"/>
<dbReference type="InterPro" id="IPR021858">
    <property type="entry name" value="Fun_TF"/>
</dbReference>
<dbReference type="GO" id="GO:0000981">
    <property type="term" value="F:DNA-binding transcription factor activity, RNA polymerase II-specific"/>
    <property type="evidence" value="ECO:0007669"/>
    <property type="project" value="InterPro"/>
</dbReference>
<dbReference type="Pfam" id="PF00172">
    <property type="entry name" value="Zn_clus"/>
    <property type="match status" value="1"/>
</dbReference>
<evidence type="ECO:0000256" key="4">
    <source>
        <dbReference type="ARBA" id="ARBA00023242"/>
    </source>
</evidence>
<sequence>MGFQMLIWKSKLKIEEESWTDSPGGLDGRKIFLVILPAGPASEAFLNYPEIVEHDEFTTCAQRMTKGCYTCRRRRIICDNGQPTCRKCRDAGKECLGYQKPLVWVKGGVASRGKMMGRSFDDVEIPPSKPKPHPATGTYDSTPMSSGFNFFSIAESSSDAESHSSGTQPSPETDGWVFEVENPTFVGEIAPLGPLGVNSAEEQDTAVVHVPRGTLPADYTPTPWGLVDPLLKDLSQFSRYYVHHYNQYMVNDFALYSQHKNPFRDLTALVSHSPVLTSSIAALGALHCSLVSESDSSVLPWSPGNLSMSVEEIEDVVAPASSRKPTSQAYHHFLEYKQRALRQLSMDLNNPAMQKDGRTLAAIVLLAFLDIFESGSGAWSYHIEGAKKLLRDRPENGPGQGILDDLDAFALDGCLIMEIMGSTLARPGALSKPFYSSMGPDILKRLEENSWVGCPAYLLEVIFFIHALWYPDSEVASITPQPTALPTPIQPGQPLTLDSFASLLQGIRNFDPIAWSQKMQNVFFVPNLTYRLALATSYQDAVYLYTSRVLSRAREGFSPPWIDVRLPLDHRLIATNLITQICLIPDSDPHFKCLIWPTFIAGAECRPSQRSLILEKLGSLYEALTSVNVRNAAWVLRLMWQKQDLKRSERQSVSGEQGYDSNDDDPEFDWIEELDHTRLDWLFI</sequence>
<dbReference type="GO" id="GO:0003677">
    <property type="term" value="F:DNA binding"/>
    <property type="evidence" value="ECO:0007669"/>
    <property type="project" value="UniProtKB-KW"/>
</dbReference>
<dbReference type="InterPro" id="IPR053175">
    <property type="entry name" value="DHMBA_Reg_Transcription_Factor"/>
</dbReference>
<feature type="domain" description="Zn(2)-C6 fungal-type" evidence="6">
    <location>
        <begin position="67"/>
        <end position="95"/>
    </location>
</feature>
<dbReference type="AlphaFoldDB" id="A0A0A2IKR4"/>
<dbReference type="HOGENOM" id="CLU_020030_1_0_1"/>
<dbReference type="Proteomes" id="UP000030143">
    <property type="component" value="Unassembled WGS sequence"/>
</dbReference>
<comment type="caution">
    <text evidence="7">The sequence shown here is derived from an EMBL/GenBank/DDBJ whole genome shotgun (WGS) entry which is preliminary data.</text>
</comment>
<keyword evidence="1" id="KW-0805">Transcription regulation</keyword>